<dbReference type="SUPFAM" id="SSF53163">
    <property type="entry name" value="HybD-like"/>
    <property type="match status" value="1"/>
</dbReference>
<dbReference type="Gene3D" id="3.40.50.1450">
    <property type="entry name" value="HybD-like"/>
    <property type="match status" value="1"/>
</dbReference>
<evidence type="ECO:0000313" key="6">
    <source>
        <dbReference type="EMBL" id="GAA0448384.1"/>
    </source>
</evidence>
<keyword evidence="2" id="KW-0645">Protease</keyword>
<evidence type="ECO:0000256" key="4">
    <source>
        <dbReference type="ARBA" id="ARBA00022801"/>
    </source>
</evidence>
<organism evidence="6 7">
    <name type="scientific">Streptomyces olivaceiscleroticus</name>
    <dbReference type="NCBI Taxonomy" id="68245"/>
    <lineage>
        <taxon>Bacteria</taxon>
        <taxon>Bacillati</taxon>
        <taxon>Actinomycetota</taxon>
        <taxon>Actinomycetes</taxon>
        <taxon>Kitasatosporales</taxon>
        <taxon>Streptomycetaceae</taxon>
        <taxon>Streptomyces</taxon>
    </lineage>
</organism>
<evidence type="ECO:0000256" key="1">
    <source>
        <dbReference type="ARBA" id="ARBA00006814"/>
    </source>
</evidence>
<dbReference type="RefSeq" id="WP_346093354.1">
    <property type="nucleotide sequence ID" value="NZ_BAAABY010000009.1"/>
</dbReference>
<evidence type="ECO:0008006" key="8">
    <source>
        <dbReference type="Google" id="ProtNLM"/>
    </source>
</evidence>
<dbReference type="PANTHER" id="PTHR30302:SF1">
    <property type="entry name" value="HYDROGENASE 2 MATURATION PROTEASE"/>
    <property type="match status" value="1"/>
</dbReference>
<dbReference type="PANTHER" id="PTHR30302">
    <property type="entry name" value="HYDROGENASE 1 MATURATION PROTEASE"/>
    <property type="match status" value="1"/>
</dbReference>
<proteinExistence type="inferred from homology"/>
<dbReference type="CDD" id="cd00518">
    <property type="entry name" value="H2MP"/>
    <property type="match status" value="1"/>
</dbReference>
<protein>
    <recommendedName>
        <fullName evidence="8">Peptidase M52</fullName>
    </recommendedName>
</protein>
<gene>
    <name evidence="6" type="ORF">GCM10010361_10400</name>
</gene>
<feature type="region of interest" description="Disordered" evidence="5">
    <location>
        <begin position="161"/>
        <end position="182"/>
    </location>
</feature>
<dbReference type="Pfam" id="PF01750">
    <property type="entry name" value="HycI"/>
    <property type="match status" value="1"/>
</dbReference>
<sequence>MVQSFRITVIGVGNTFRHDDGIGPAVVQRLRERALGRPLPPSVRLADCEGDPGRLIALWDGMELAVVVDAAHAEPGHPGRVHRISLTASQLPPPPTSSHGLGLGEALQLSDVLGRLPRRLLVLAVEGADRSIGTGLTPVVAEAVEPLANAVEAEIVRHRDATARGVSSSDRSARSDESAQEV</sequence>
<keyword evidence="7" id="KW-1185">Reference proteome</keyword>
<name>A0ABN0ZI05_9ACTN</name>
<dbReference type="EMBL" id="BAAABY010000009">
    <property type="protein sequence ID" value="GAA0448384.1"/>
    <property type="molecule type" value="Genomic_DNA"/>
</dbReference>
<accession>A0ABN0ZI05</accession>
<evidence type="ECO:0000256" key="5">
    <source>
        <dbReference type="SAM" id="MobiDB-lite"/>
    </source>
</evidence>
<dbReference type="NCBIfam" id="TIGR00072">
    <property type="entry name" value="hydrog_prot"/>
    <property type="match status" value="1"/>
</dbReference>
<comment type="caution">
    <text evidence="6">The sequence shown here is derived from an EMBL/GenBank/DDBJ whole genome shotgun (WGS) entry which is preliminary data.</text>
</comment>
<dbReference type="InterPro" id="IPR023430">
    <property type="entry name" value="Pept_HybD-like_dom_sf"/>
</dbReference>
<evidence type="ECO:0000256" key="3">
    <source>
        <dbReference type="ARBA" id="ARBA00022750"/>
    </source>
</evidence>
<evidence type="ECO:0000313" key="7">
    <source>
        <dbReference type="Proteomes" id="UP001500909"/>
    </source>
</evidence>
<keyword evidence="3" id="KW-0064">Aspartyl protease</keyword>
<dbReference type="InterPro" id="IPR000671">
    <property type="entry name" value="Peptidase_A31"/>
</dbReference>
<dbReference type="Proteomes" id="UP001500909">
    <property type="component" value="Unassembled WGS sequence"/>
</dbReference>
<keyword evidence="4" id="KW-0378">Hydrolase</keyword>
<feature type="compositionally biased region" description="Basic and acidic residues" evidence="5">
    <location>
        <begin position="171"/>
        <end position="182"/>
    </location>
</feature>
<reference evidence="6 7" key="1">
    <citation type="journal article" date="2019" name="Int. J. Syst. Evol. Microbiol.">
        <title>The Global Catalogue of Microorganisms (GCM) 10K type strain sequencing project: providing services to taxonomists for standard genome sequencing and annotation.</title>
        <authorList>
            <consortium name="The Broad Institute Genomics Platform"/>
            <consortium name="The Broad Institute Genome Sequencing Center for Infectious Disease"/>
            <person name="Wu L."/>
            <person name="Ma J."/>
        </authorList>
    </citation>
    <scope>NUCLEOTIDE SEQUENCE [LARGE SCALE GENOMIC DNA]</scope>
    <source>
        <strain evidence="6 7">JCM 4805</strain>
    </source>
</reference>
<comment type="similarity">
    <text evidence="1">Belongs to the peptidase A31 family.</text>
</comment>
<evidence type="ECO:0000256" key="2">
    <source>
        <dbReference type="ARBA" id="ARBA00022670"/>
    </source>
</evidence>